<dbReference type="InterPro" id="IPR012337">
    <property type="entry name" value="RNaseH-like_sf"/>
</dbReference>
<proteinExistence type="predicted"/>
<dbReference type="GO" id="GO:0003676">
    <property type="term" value="F:nucleic acid binding"/>
    <property type="evidence" value="ECO:0007669"/>
    <property type="project" value="InterPro"/>
</dbReference>
<evidence type="ECO:0000313" key="2">
    <source>
        <dbReference type="Proteomes" id="UP000288805"/>
    </source>
</evidence>
<dbReference type="Proteomes" id="UP000288805">
    <property type="component" value="Unassembled WGS sequence"/>
</dbReference>
<accession>A0A438KDQ5</accession>
<dbReference type="SUPFAM" id="SSF53098">
    <property type="entry name" value="Ribonuclease H-like"/>
    <property type="match status" value="1"/>
</dbReference>
<dbReference type="Gene3D" id="3.30.420.10">
    <property type="entry name" value="Ribonuclease H-like superfamily/Ribonuclease H"/>
    <property type="match status" value="1"/>
</dbReference>
<dbReference type="PANTHER" id="PTHR48475:SF1">
    <property type="entry name" value="RNASE H TYPE-1 DOMAIN-CONTAINING PROTEIN"/>
    <property type="match status" value="1"/>
</dbReference>
<name>A0A438KDQ5_VITVI</name>
<sequence length="161" mass="18832">MQGYYWPAMKQDAENYVKSIVFQTFCSELNIKNPYSTSHYPQSNGLADMTNKTVLSAPNKILEEVKGKWVDELPRVLWAYQTKSRWITRATPFVLAYEMEVIIPTKIEMPIAKTARQDQMDNDEELRRQLDWVDELRGDVTIQIASYHQRTIPQYNKRAGP</sequence>
<evidence type="ECO:0000313" key="1">
    <source>
        <dbReference type="EMBL" id="RVX19346.1"/>
    </source>
</evidence>
<dbReference type="AlphaFoldDB" id="A0A438KDQ5"/>
<organism evidence="1 2">
    <name type="scientific">Vitis vinifera</name>
    <name type="common">Grape</name>
    <dbReference type="NCBI Taxonomy" id="29760"/>
    <lineage>
        <taxon>Eukaryota</taxon>
        <taxon>Viridiplantae</taxon>
        <taxon>Streptophyta</taxon>
        <taxon>Embryophyta</taxon>
        <taxon>Tracheophyta</taxon>
        <taxon>Spermatophyta</taxon>
        <taxon>Magnoliopsida</taxon>
        <taxon>eudicotyledons</taxon>
        <taxon>Gunneridae</taxon>
        <taxon>Pentapetalae</taxon>
        <taxon>rosids</taxon>
        <taxon>Vitales</taxon>
        <taxon>Vitaceae</taxon>
        <taxon>Viteae</taxon>
        <taxon>Vitis</taxon>
    </lineage>
</organism>
<dbReference type="EMBL" id="QGNW01000009">
    <property type="protein sequence ID" value="RVX19346.1"/>
    <property type="molecule type" value="Genomic_DNA"/>
</dbReference>
<reference evidence="1 2" key="1">
    <citation type="journal article" date="2018" name="PLoS Genet.">
        <title>Population sequencing reveals clonal diversity and ancestral inbreeding in the grapevine cultivar Chardonnay.</title>
        <authorList>
            <person name="Roach M.J."/>
            <person name="Johnson D.L."/>
            <person name="Bohlmann J."/>
            <person name="van Vuuren H.J."/>
            <person name="Jones S.J."/>
            <person name="Pretorius I.S."/>
            <person name="Schmidt S.A."/>
            <person name="Borneman A.R."/>
        </authorList>
    </citation>
    <scope>NUCLEOTIDE SEQUENCE [LARGE SCALE GENOMIC DNA]</scope>
    <source>
        <strain evidence="2">cv. Chardonnay</strain>
        <tissue evidence="1">Leaf</tissue>
    </source>
</reference>
<dbReference type="InterPro" id="IPR036397">
    <property type="entry name" value="RNaseH_sf"/>
</dbReference>
<protein>
    <recommendedName>
        <fullName evidence="3">Integrase catalytic domain-containing protein</fullName>
    </recommendedName>
</protein>
<comment type="caution">
    <text evidence="1">The sequence shown here is derived from an EMBL/GenBank/DDBJ whole genome shotgun (WGS) entry which is preliminary data.</text>
</comment>
<dbReference type="PANTHER" id="PTHR48475">
    <property type="entry name" value="RIBONUCLEASE H"/>
    <property type="match status" value="1"/>
</dbReference>
<gene>
    <name evidence="1" type="ORF">CK203_008719</name>
</gene>
<evidence type="ECO:0008006" key="3">
    <source>
        <dbReference type="Google" id="ProtNLM"/>
    </source>
</evidence>